<evidence type="ECO:0000256" key="2">
    <source>
        <dbReference type="ARBA" id="ARBA00022629"/>
    </source>
</evidence>
<feature type="domain" description="Carbohydrate kinase FGGY C-terminal" evidence="7">
    <location>
        <begin position="257"/>
        <end position="438"/>
    </location>
</feature>
<dbReference type="PROSITE" id="PS00445">
    <property type="entry name" value="FGGY_KINASES_2"/>
    <property type="match status" value="1"/>
</dbReference>
<evidence type="ECO:0000256" key="1">
    <source>
        <dbReference type="ARBA" id="ARBA00009156"/>
    </source>
</evidence>
<sequence>MIGCDLGSQSAKAVLMAANGDIVATGTSGYTMQHPHSGWADQDPADYRNAITRSVRAVMQRTGVPRSAITHIGFSSQVDGVVPIDSTHTPLRPAIIWLDRRGVAEVARLEQTIGEDTLFARTGLNLDASHTAPKYMWLRDNEPEVYSAALALPSVGSYAVAWLTGTVVQDHANSSSTLLYDVSARDWSNELIAAAGLDRSKLPEIKDASDVAGTLTLQAAEALGLTTACQVVVGTGDDHASCLGAGGIRPGVVIDIIGTAEPVGVASDKPVFDPTRVVETHAHATPGSYLIENPGFVSGGNTLWFAKNILGTDQSTFFSLASQSVPGANGVRFIPALSGSMTPRWNDRIRGAFSGLGMNHTSSDLARAILEGNAFAFRDIHDRLSAMGLARSVRAVGGGARSTLWLSAKATLCRTPIQRVTTSETSAAGGAILAAVAAGYFSTFEEAVESVVTLDPAIIEPDESAIAAYDDAYHEYRALFDAVEKIA</sequence>
<dbReference type="PANTHER" id="PTHR43095:SF5">
    <property type="entry name" value="XYLULOSE KINASE"/>
    <property type="match status" value="1"/>
</dbReference>
<comment type="caution">
    <text evidence="8">The sequence shown here is derived from an EMBL/GenBank/DDBJ whole genome shotgun (WGS) entry which is preliminary data.</text>
</comment>
<protein>
    <submittedName>
        <fullName evidence="8">FGGY family carbohydrate kinase</fullName>
    </submittedName>
</protein>
<dbReference type="GO" id="GO:0016301">
    <property type="term" value="F:kinase activity"/>
    <property type="evidence" value="ECO:0007669"/>
    <property type="project" value="UniProtKB-KW"/>
</dbReference>
<dbReference type="PROSITE" id="PS00933">
    <property type="entry name" value="FGGY_KINASES_1"/>
    <property type="match status" value="1"/>
</dbReference>
<dbReference type="EMBL" id="JBEPAZ010000084">
    <property type="protein sequence ID" value="MER6434111.1"/>
    <property type="molecule type" value="Genomic_DNA"/>
</dbReference>
<evidence type="ECO:0000259" key="6">
    <source>
        <dbReference type="Pfam" id="PF00370"/>
    </source>
</evidence>
<dbReference type="InterPro" id="IPR050406">
    <property type="entry name" value="FGGY_Carb_Kinase"/>
</dbReference>
<gene>
    <name evidence="8" type="ORF">ABT272_41490</name>
</gene>
<dbReference type="InterPro" id="IPR018484">
    <property type="entry name" value="FGGY_N"/>
</dbReference>
<organism evidence="8 9">
    <name type="scientific">Streptomyces sp. 900105245</name>
    <dbReference type="NCBI Taxonomy" id="3154379"/>
    <lineage>
        <taxon>Bacteria</taxon>
        <taxon>Bacillati</taxon>
        <taxon>Actinomycetota</taxon>
        <taxon>Actinomycetes</taxon>
        <taxon>Kitasatosporales</taxon>
        <taxon>Streptomycetaceae</taxon>
        <taxon>Streptomyces</taxon>
    </lineage>
</organism>
<evidence type="ECO:0000313" key="9">
    <source>
        <dbReference type="Proteomes" id="UP001470023"/>
    </source>
</evidence>
<dbReference type="Proteomes" id="UP001470023">
    <property type="component" value="Unassembled WGS sequence"/>
</dbReference>
<evidence type="ECO:0000256" key="5">
    <source>
        <dbReference type="RuleBase" id="RU003733"/>
    </source>
</evidence>
<keyword evidence="2" id="KW-0859">Xylose metabolism</keyword>
<proteinExistence type="inferred from homology"/>
<dbReference type="InterPro" id="IPR018483">
    <property type="entry name" value="Carb_kinase_FGGY_CS"/>
</dbReference>
<dbReference type="RefSeq" id="WP_352066015.1">
    <property type="nucleotide sequence ID" value="NZ_JBEPAZ010000084.1"/>
</dbReference>
<evidence type="ECO:0000259" key="7">
    <source>
        <dbReference type="Pfam" id="PF02782"/>
    </source>
</evidence>
<evidence type="ECO:0000256" key="3">
    <source>
        <dbReference type="ARBA" id="ARBA00022679"/>
    </source>
</evidence>
<name>A0ABV1UKN3_9ACTN</name>
<evidence type="ECO:0000256" key="4">
    <source>
        <dbReference type="ARBA" id="ARBA00022777"/>
    </source>
</evidence>
<reference evidence="8 9" key="1">
    <citation type="submission" date="2024-06" db="EMBL/GenBank/DDBJ databases">
        <title>The Natural Products Discovery Center: Release of the First 8490 Sequenced Strains for Exploring Actinobacteria Biosynthetic Diversity.</title>
        <authorList>
            <person name="Kalkreuter E."/>
            <person name="Kautsar S.A."/>
            <person name="Yang D."/>
            <person name="Bader C.D."/>
            <person name="Teijaro C.N."/>
            <person name="Fluegel L."/>
            <person name="Davis C.M."/>
            <person name="Simpson J.R."/>
            <person name="Lauterbach L."/>
            <person name="Steele A.D."/>
            <person name="Gui C."/>
            <person name="Meng S."/>
            <person name="Li G."/>
            <person name="Viehrig K."/>
            <person name="Ye F."/>
            <person name="Su P."/>
            <person name="Kiefer A.F."/>
            <person name="Nichols A."/>
            <person name="Cepeda A.J."/>
            <person name="Yan W."/>
            <person name="Fan B."/>
            <person name="Jiang Y."/>
            <person name="Adhikari A."/>
            <person name="Zheng C.-J."/>
            <person name="Schuster L."/>
            <person name="Cowan T.M."/>
            <person name="Smanski M.J."/>
            <person name="Chevrette M.G."/>
            <person name="De Carvalho L.P.S."/>
            <person name="Shen B."/>
        </authorList>
    </citation>
    <scope>NUCLEOTIDE SEQUENCE [LARGE SCALE GENOMIC DNA]</scope>
    <source>
        <strain evidence="8 9">NPDC001166</strain>
    </source>
</reference>
<dbReference type="PIRSF" id="PIRSF000538">
    <property type="entry name" value="GlpK"/>
    <property type="match status" value="1"/>
</dbReference>
<dbReference type="SUPFAM" id="SSF53067">
    <property type="entry name" value="Actin-like ATPase domain"/>
    <property type="match status" value="2"/>
</dbReference>
<dbReference type="InterPro" id="IPR000577">
    <property type="entry name" value="Carb_kinase_FGGY"/>
</dbReference>
<dbReference type="InterPro" id="IPR043129">
    <property type="entry name" value="ATPase_NBD"/>
</dbReference>
<dbReference type="Gene3D" id="3.30.420.40">
    <property type="match status" value="2"/>
</dbReference>
<dbReference type="Pfam" id="PF00370">
    <property type="entry name" value="FGGY_N"/>
    <property type="match status" value="1"/>
</dbReference>
<keyword evidence="9" id="KW-1185">Reference proteome</keyword>
<dbReference type="Pfam" id="PF02782">
    <property type="entry name" value="FGGY_C"/>
    <property type="match status" value="1"/>
</dbReference>
<dbReference type="InterPro" id="IPR018485">
    <property type="entry name" value="FGGY_C"/>
</dbReference>
<accession>A0ABV1UKN3</accession>
<keyword evidence="4 5" id="KW-0418">Kinase</keyword>
<comment type="similarity">
    <text evidence="1 5">Belongs to the FGGY kinase family.</text>
</comment>
<keyword evidence="2" id="KW-0119">Carbohydrate metabolism</keyword>
<feature type="domain" description="Carbohydrate kinase FGGY N-terminal" evidence="6">
    <location>
        <begin position="1"/>
        <end position="244"/>
    </location>
</feature>
<keyword evidence="3 5" id="KW-0808">Transferase</keyword>
<evidence type="ECO:0000313" key="8">
    <source>
        <dbReference type="EMBL" id="MER6434111.1"/>
    </source>
</evidence>
<dbReference type="CDD" id="cd07808">
    <property type="entry name" value="ASKHA_NBD_FGGY_EcXK-like"/>
    <property type="match status" value="1"/>
</dbReference>
<dbReference type="PANTHER" id="PTHR43095">
    <property type="entry name" value="SUGAR KINASE"/>
    <property type="match status" value="1"/>
</dbReference>